<sequence length="99" mass="10836">MPTTETPRPRRPSEEAMEAAILAVAGAANRSVSPEDVARSLSKGPEWQTALPVLRRVAQRMAREGRLVMYRKGKPADPDELRGVYRLGLPGKSDEPGDI</sequence>
<keyword evidence="2" id="KW-1185">Reference proteome</keyword>
<dbReference type="Pfam" id="PF11625">
    <property type="entry name" value="DUF3253"/>
    <property type="match status" value="1"/>
</dbReference>
<dbReference type="InterPro" id="IPR021660">
    <property type="entry name" value="DUF3253"/>
</dbReference>
<dbReference type="Proteomes" id="UP001166585">
    <property type="component" value="Unassembled WGS sequence"/>
</dbReference>
<proteinExistence type="predicted"/>
<reference evidence="1" key="1">
    <citation type="submission" date="2021-05" db="EMBL/GenBank/DDBJ databases">
        <authorList>
            <person name="Sun Q."/>
            <person name="Inoue M."/>
        </authorList>
    </citation>
    <scope>NUCLEOTIDE SEQUENCE</scope>
    <source>
        <strain evidence="1">VKM B-3255</strain>
    </source>
</reference>
<organism evidence="1 2">
    <name type="scientific">Ancylobacter radicis</name>
    <dbReference type="NCBI Taxonomy" id="2836179"/>
    <lineage>
        <taxon>Bacteria</taxon>
        <taxon>Pseudomonadati</taxon>
        <taxon>Pseudomonadota</taxon>
        <taxon>Alphaproteobacteria</taxon>
        <taxon>Hyphomicrobiales</taxon>
        <taxon>Xanthobacteraceae</taxon>
        <taxon>Ancylobacter</taxon>
    </lineage>
</organism>
<protein>
    <submittedName>
        <fullName evidence="1">DUF3253 domain-containing protein</fullName>
    </submittedName>
</protein>
<accession>A0ABS5R4S4</accession>
<comment type="caution">
    <text evidence="1">The sequence shown here is derived from an EMBL/GenBank/DDBJ whole genome shotgun (WGS) entry which is preliminary data.</text>
</comment>
<dbReference type="SUPFAM" id="SSF46785">
    <property type="entry name" value="Winged helix' DNA-binding domain"/>
    <property type="match status" value="1"/>
</dbReference>
<evidence type="ECO:0000313" key="2">
    <source>
        <dbReference type="Proteomes" id="UP001166585"/>
    </source>
</evidence>
<dbReference type="EMBL" id="JAHCQH010000014">
    <property type="protein sequence ID" value="MBS9476636.1"/>
    <property type="molecule type" value="Genomic_DNA"/>
</dbReference>
<dbReference type="Gene3D" id="1.10.10.10">
    <property type="entry name" value="Winged helix-like DNA-binding domain superfamily/Winged helix DNA-binding domain"/>
    <property type="match status" value="1"/>
</dbReference>
<name>A0ABS5R4S4_9HYPH</name>
<evidence type="ECO:0000313" key="1">
    <source>
        <dbReference type="EMBL" id="MBS9476636.1"/>
    </source>
</evidence>
<gene>
    <name evidence="1" type="ORF">KIP89_05915</name>
</gene>
<dbReference type="InterPro" id="IPR036390">
    <property type="entry name" value="WH_DNA-bd_sf"/>
</dbReference>
<dbReference type="InterPro" id="IPR036388">
    <property type="entry name" value="WH-like_DNA-bd_sf"/>
</dbReference>